<dbReference type="AlphaFoldDB" id="A0A1S1YWZ2"/>
<organism evidence="2 3">
    <name type="scientific">Flammeovirga pacifica</name>
    <dbReference type="NCBI Taxonomy" id="915059"/>
    <lineage>
        <taxon>Bacteria</taxon>
        <taxon>Pseudomonadati</taxon>
        <taxon>Bacteroidota</taxon>
        <taxon>Cytophagia</taxon>
        <taxon>Cytophagales</taxon>
        <taxon>Flammeovirgaceae</taxon>
        <taxon>Flammeovirga</taxon>
    </lineage>
</organism>
<dbReference type="Proteomes" id="UP000179797">
    <property type="component" value="Unassembled WGS sequence"/>
</dbReference>
<evidence type="ECO:0000313" key="3">
    <source>
        <dbReference type="Proteomes" id="UP000179797"/>
    </source>
</evidence>
<evidence type="ECO:0008006" key="4">
    <source>
        <dbReference type="Google" id="ProtNLM"/>
    </source>
</evidence>
<gene>
    <name evidence="2" type="ORF">NH26_03765</name>
</gene>
<comment type="caution">
    <text evidence="2">The sequence shown here is derived from an EMBL/GenBank/DDBJ whole genome shotgun (WGS) entry which is preliminary data.</text>
</comment>
<dbReference type="Pfam" id="PF02620">
    <property type="entry name" value="YceD"/>
    <property type="match status" value="1"/>
</dbReference>
<accession>A0A1S1YWZ2</accession>
<dbReference type="EMBL" id="JRYR02000001">
    <property type="protein sequence ID" value="OHX65524.1"/>
    <property type="molecule type" value="Genomic_DNA"/>
</dbReference>
<sequence length="189" mass="21987">MSILYFCKPNQIKVKKKKPYSIGIAGLKNGKHQFELELSRELLDLFESELMENISGSAILHLAKSETAIEVEVELAAKIMLFSDRSLREYEETMSSSQSIFFKYSDHYEMLEDDLIKIPFNEASLDFSQIIYDQIALSLPTKRLHPDEVEEEDLFYTTESEGEMLEEDDNEVTEEKSTDPRWDILKKLK</sequence>
<reference evidence="2 3" key="1">
    <citation type="journal article" date="2012" name="Int. J. Syst. Evol. Microbiol.">
        <title>Flammeovirga pacifica sp. nov., isolated from deep-sea sediment.</title>
        <authorList>
            <person name="Xu H."/>
            <person name="Fu Y."/>
            <person name="Yang N."/>
            <person name="Ding Z."/>
            <person name="Lai Q."/>
            <person name="Zeng R."/>
        </authorList>
    </citation>
    <scope>NUCLEOTIDE SEQUENCE [LARGE SCALE GENOMIC DNA]</scope>
    <source>
        <strain evidence="3">DSM 24597 / LMG 26175 / WPAGA1</strain>
    </source>
</reference>
<proteinExistence type="predicted"/>
<feature type="compositionally biased region" description="Acidic residues" evidence="1">
    <location>
        <begin position="159"/>
        <end position="172"/>
    </location>
</feature>
<dbReference type="STRING" id="915059.NH26_03765"/>
<evidence type="ECO:0000313" key="2">
    <source>
        <dbReference type="EMBL" id="OHX65524.1"/>
    </source>
</evidence>
<name>A0A1S1YWZ2_FLAPC</name>
<dbReference type="InterPro" id="IPR003772">
    <property type="entry name" value="YceD"/>
</dbReference>
<protein>
    <recommendedName>
        <fullName evidence="4">DUF177 domain-containing protein</fullName>
    </recommendedName>
</protein>
<evidence type="ECO:0000256" key="1">
    <source>
        <dbReference type="SAM" id="MobiDB-lite"/>
    </source>
</evidence>
<keyword evidence="3" id="KW-1185">Reference proteome</keyword>
<feature type="region of interest" description="Disordered" evidence="1">
    <location>
        <begin position="159"/>
        <end position="179"/>
    </location>
</feature>